<dbReference type="Gene3D" id="1.20.1250.20">
    <property type="entry name" value="MFS general substrate transporter like domains"/>
    <property type="match status" value="1"/>
</dbReference>
<feature type="transmembrane region" description="Helical" evidence="7">
    <location>
        <begin position="189"/>
        <end position="212"/>
    </location>
</feature>
<evidence type="ECO:0000256" key="1">
    <source>
        <dbReference type="ARBA" id="ARBA00004141"/>
    </source>
</evidence>
<keyword evidence="6 7" id="KW-0472">Membrane</keyword>
<evidence type="ECO:0000256" key="4">
    <source>
        <dbReference type="ARBA" id="ARBA00022692"/>
    </source>
</evidence>
<gene>
    <name evidence="9" type="primary">HGT20_6</name>
    <name evidence="9" type="ORF">EDC05_003044</name>
</gene>
<evidence type="ECO:0000256" key="2">
    <source>
        <dbReference type="ARBA" id="ARBA00010992"/>
    </source>
</evidence>
<dbReference type="InterPro" id="IPR005828">
    <property type="entry name" value="MFS_sugar_transport-like"/>
</dbReference>
<feature type="transmembrane region" description="Helical" evidence="7">
    <location>
        <begin position="323"/>
        <end position="350"/>
    </location>
</feature>
<organism evidence="9 10">
    <name type="scientific">Coemansia umbellata</name>
    <dbReference type="NCBI Taxonomy" id="1424467"/>
    <lineage>
        <taxon>Eukaryota</taxon>
        <taxon>Fungi</taxon>
        <taxon>Fungi incertae sedis</taxon>
        <taxon>Zoopagomycota</taxon>
        <taxon>Kickxellomycotina</taxon>
        <taxon>Kickxellomycetes</taxon>
        <taxon>Kickxellales</taxon>
        <taxon>Kickxellaceae</taxon>
        <taxon>Coemansia</taxon>
    </lineage>
</organism>
<feature type="transmembrane region" description="Helical" evidence="7">
    <location>
        <begin position="20"/>
        <end position="37"/>
    </location>
</feature>
<evidence type="ECO:0000313" key="10">
    <source>
        <dbReference type="Proteomes" id="UP001151295"/>
    </source>
</evidence>
<dbReference type="PANTHER" id="PTHR23503">
    <property type="entry name" value="SOLUTE CARRIER FAMILY 2"/>
    <property type="match status" value="1"/>
</dbReference>
<dbReference type="InterPro" id="IPR020846">
    <property type="entry name" value="MFS_dom"/>
</dbReference>
<evidence type="ECO:0000259" key="8">
    <source>
        <dbReference type="PROSITE" id="PS50850"/>
    </source>
</evidence>
<accession>A0ABQ8PNA2</accession>
<feature type="transmembrane region" description="Helical" evidence="7">
    <location>
        <begin position="281"/>
        <end position="303"/>
    </location>
</feature>
<dbReference type="EMBL" id="JANBQD010000031">
    <property type="protein sequence ID" value="KAJ1992053.1"/>
    <property type="molecule type" value="Genomic_DNA"/>
</dbReference>
<keyword evidence="3" id="KW-0813">Transport</keyword>
<feature type="transmembrane region" description="Helical" evidence="7">
    <location>
        <begin position="362"/>
        <end position="392"/>
    </location>
</feature>
<comment type="subcellular location">
    <subcellularLocation>
        <location evidence="1">Membrane</location>
        <topology evidence="1">Multi-pass membrane protein</topology>
    </subcellularLocation>
</comment>
<dbReference type="PROSITE" id="PS00217">
    <property type="entry name" value="SUGAR_TRANSPORT_2"/>
    <property type="match status" value="1"/>
</dbReference>
<dbReference type="Pfam" id="PF00083">
    <property type="entry name" value="Sugar_tr"/>
    <property type="match status" value="1"/>
</dbReference>
<dbReference type="PRINTS" id="PR00171">
    <property type="entry name" value="SUGRTRNSPORT"/>
</dbReference>
<dbReference type="Proteomes" id="UP001151295">
    <property type="component" value="Unassembled WGS sequence"/>
</dbReference>
<keyword evidence="10" id="KW-1185">Reference proteome</keyword>
<dbReference type="PANTHER" id="PTHR23503:SF8">
    <property type="entry name" value="FACILITATED GLUCOSE TRANSPORTER PROTEIN 1"/>
    <property type="match status" value="1"/>
</dbReference>
<reference evidence="9" key="1">
    <citation type="submission" date="2022-07" db="EMBL/GenBank/DDBJ databases">
        <title>Phylogenomic reconstructions and comparative analyses of Kickxellomycotina fungi.</title>
        <authorList>
            <person name="Reynolds N.K."/>
            <person name="Stajich J.E."/>
            <person name="Barry K."/>
            <person name="Grigoriev I.V."/>
            <person name="Crous P."/>
            <person name="Smith M.E."/>
        </authorList>
    </citation>
    <scope>NUCLEOTIDE SEQUENCE</scope>
    <source>
        <strain evidence="9">BCRC 34882</strain>
    </source>
</reference>
<protein>
    <submittedName>
        <fullName evidence="9">Bifunctional purine biosynthesis protein PurH</fullName>
    </submittedName>
</protein>
<comment type="similarity">
    <text evidence="2">Belongs to the major facilitator superfamily. Sugar transporter (TC 2.A.1.1) family.</text>
</comment>
<proteinExistence type="inferred from homology"/>
<feature type="transmembrane region" description="Helical" evidence="7">
    <location>
        <begin position="412"/>
        <end position="436"/>
    </location>
</feature>
<keyword evidence="5 7" id="KW-1133">Transmembrane helix</keyword>
<feature type="transmembrane region" description="Helical" evidence="7">
    <location>
        <begin position="162"/>
        <end position="183"/>
    </location>
</feature>
<feature type="transmembrane region" description="Helical" evidence="7">
    <location>
        <begin position="448"/>
        <end position="466"/>
    </location>
</feature>
<dbReference type="InterPro" id="IPR003663">
    <property type="entry name" value="Sugar/inositol_transpt"/>
</dbReference>
<dbReference type="InterPro" id="IPR005829">
    <property type="entry name" value="Sugar_transporter_CS"/>
</dbReference>
<sequence length="524" mass="56555">MQKLSTENKVNSLALGITKYQLFCVLAASLPSISYGWNLVVTNLPGDIIIKCLAGQKHNINGLPSCIPSTDTVWGAAVGSYALGALIGAISCTWFSNRYGRRFVLIYSNFIGIAATVLMALPVNIAMVVVGRVIAGIAQGAANGTFSSYTVEIASPRARNSLACMTQMAVSIGIMLALVVSLGMLKPPLWRVLFSLTSFFCLLSVILLHFCVESPKWLAMQSKSDKAQIALQRLRQGADVTDEFKQVIEATQRGTGLDANYTASVADVVLGKTPENLRHQLLVAVMIMFFQQASGISAVSFYSTTLFNTISTPTGKVDVSKPTFSQILSAVLILVATVVNIIAVVVANYLGRRTLMLTSHALMAIFSVFISVGSVLSIPSLAITGVFLYFSVFFFGPGPLPWVVPNEMTPTYAISAVMALNNSVGYLGIFVVGLIFSPIVSVMHGYTFLLFAGLNALAFVFFFFFLPETKDRLVTDMVKTHSVGIHSVLHPKYKVKAYVNRNNSQTSSTALECESADNFDLAKC</sequence>
<evidence type="ECO:0000256" key="6">
    <source>
        <dbReference type="ARBA" id="ARBA00023136"/>
    </source>
</evidence>
<name>A0ABQ8PNA2_9FUNG</name>
<dbReference type="SUPFAM" id="SSF103473">
    <property type="entry name" value="MFS general substrate transporter"/>
    <property type="match status" value="1"/>
</dbReference>
<evidence type="ECO:0000256" key="3">
    <source>
        <dbReference type="ARBA" id="ARBA00022448"/>
    </source>
</evidence>
<evidence type="ECO:0000313" key="9">
    <source>
        <dbReference type="EMBL" id="KAJ1992053.1"/>
    </source>
</evidence>
<feature type="domain" description="Major facilitator superfamily (MFS) profile" evidence="8">
    <location>
        <begin position="24"/>
        <end position="470"/>
    </location>
</feature>
<feature type="transmembrane region" description="Helical" evidence="7">
    <location>
        <begin position="129"/>
        <end position="150"/>
    </location>
</feature>
<dbReference type="InterPro" id="IPR036259">
    <property type="entry name" value="MFS_trans_sf"/>
</dbReference>
<dbReference type="PROSITE" id="PS50850">
    <property type="entry name" value="MFS"/>
    <property type="match status" value="1"/>
</dbReference>
<evidence type="ECO:0000256" key="5">
    <source>
        <dbReference type="ARBA" id="ARBA00022989"/>
    </source>
</evidence>
<keyword evidence="4 7" id="KW-0812">Transmembrane</keyword>
<evidence type="ECO:0000256" key="7">
    <source>
        <dbReference type="SAM" id="Phobius"/>
    </source>
</evidence>
<dbReference type="InterPro" id="IPR045263">
    <property type="entry name" value="GLUT"/>
</dbReference>
<feature type="transmembrane region" description="Helical" evidence="7">
    <location>
        <begin position="73"/>
        <end position="96"/>
    </location>
</feature>
<comment type="caution">
    <text evidence="9">The sequence shown here is derived from an EMBL/GenBank/DDBJ whole genome shotgun (WGS) entry which is preliminary data.</text>
</comment>
<feature type="transmembrane region" description="Helical" evidence="7">
    <location>
        <begin position="103"/>
        <end position="123"/>
    </location>
</feature>